<dbReference type="AlphaFoldDB" id="A0A2I1DJZ9"/>
<dbReference type="Proteomes" id="UP000234329">
    <property type="component" value="Unassembled WGS sequence"/>
</dbReference>
<sequence length="121" mass="13077">MSTLRLPRTLANALLSDLQSGQGEGLVGSLHGRPCSVYPAQGDQQVSALEMLTSRGENLFACYAAAPQDPTPTLPQTAPSPLDPPYQLRLATDIRGVIVLRAYTRDSGQDWQENLIVLDND</sequence>
<protein>
    <submittedName>
        <fullName evidence="1">Uncharacterized protein</fullName>
    </submittedName>
</protein>
<evidence type="ECO:0000313" key="2">
    <source>
        <dbReference type="Proteomes" id="UP000234329"/>
    </source>
</evidence>
<keyword evidence="2" id="KW-1185">Reference proteome</keyword>
<proteinExistence type="predicted"/>
<reference evidence="1 2" key="1">
    <citation type="submission" date="2017-03" db="EMBL/GenBank/DDBJ databases">
        <title>Draft genime sequence of the acidophilic sulfur-oxidizing bacterium Acidithiobacillus sp. SH, isolated from seawater.</title>
        <authorList>
            <person name="Sharmin S."/>
            <person name="Tokuhisa M."/>
            <person name="Kanao T."/>
            <person name="Kamimura K."/>
        </authorList>
    </citation>
    <scope>NUCLEOTIDE SEQUENCE [LARGE SCALE GENOMIC DNA]</scope>
    <source>
        <strain evidence="1 2">SH</strain>
    </source>
</reference>
<gene>
    <name evidence="1" type="ORF">B1757_10800</name>
</gene>
<organism evidence="1 2">
    <name type="scientific">Acidithiobacillus marinus</name>
    <dbReference type="NCBI Taxonomy" id="187490"/>
    <lineage>
        <taxon>Bacteria</taxon>
        <taxon>Pseudomonadati</taxon>
        <taxon>Pseudomonadota</taxon>
        <taxon>Acidithiobacillia</taxon>
        <taxon>Acidithiobacillales</taxon>
        <taxon>Acidithiobacillaceae</taxon>
        <taxon>Acidithiobacillus</taxon>
    </lineage>
</organism>
<dbReference type="InParanoid" id="A0A2I1DJZ9"/>
<dbReference type="RefSeq" id="WP_101538322.1">
    <property type="nucleotide sequence ID" value="NZ_MXAV01000040.1"/>
</dbReference>
<accession>A0A2I1DJZ9</accession>
<comment type="caution">
    <text evidence="1">The sequence shown here is derived from an EMBL/GenBank/DDBJ whole genome shotgun (WGS) entry which is preliminary data.</text>
</comment>
<dbReference type="OrthoDB" id="5297741at2"/>
<dbReference type="EMBL" id="MXAV01000040">
    <property type="protein sequence ID" value="PKY10201.1"/>
    <property type="molecule type" value="Genomic_DNA"/>
</dbReference>
<evidence type="ECO:0000313" key="1">
    <source>
        <dbReference type="EMBL" id="PKY10201.1"/>
    </source>
</evidence>
<name>A0A2I1DJZ9_9PROT</name>